<keyword evidence="2" id="KW-1185">Reference proteome</keyword>
<evidence type="ECO:0000313" key="2">
    <source>
        <dbReference type="Proteomes" id="UP000095767"/>
    </source>
</evidence>
<dbReference type="Proteomes" id="UP000095767">
    <property type="component" value="Unassembled WGS sequence"/>
</dbReference>
<accession>A0A1E5W0H4</accession>
<gene>
    <name evidence="1" type="ORF">BAE44_0008102</name>
</gene>
<dbReference type="OrthoDB" id="671853at2759"/>
<protein>
    <submittedName>
        <fullName evidence="1">Uncharacterized protein</fullName>
    </submittedName>
</protein>
<dbReference type="STRING" id="888268.A0A1E5W0H4"/>
<dbReference type="EMBL" id="LWDX02024604">
    <property type="protein sequence ID" value="OEL30879.1"/>
    <property type="molecule type" value="Genomic_DNA"/>
</dbReference>
<organism evidence="1 2">
    <name type="scientific">Dichanthelium oligosanthes</name>
    <dbReference type="NCBI Taxonomy" id="888268"/>
    <lineage>
        <taxon>Eukaryota</taxon>
        <taxon>Viridiplantae</taxon>
        <taxon>Streptophyta</taxon>
        <taxon>Embryophyta</taxon>
        <taxon>Tracheophyta</taxon>
        <taxon>Spermatophyta</taxon>
        <taxon>Magnoliopsida</taxon>
        <taxon>Liliopsida</taxon>
        <taxon>Poales</taxon>
        <taxon>Poaceae</taxon>
        <taxon>PACMAD clade</taxon>
        <taxon>Panicoideae</taxon>
        <taxon>Panicodae</taxon>
        <taxon>Paniceae</taxon>
        <taxon>Dichantheliinae</taxon>
        <taxon>Dichanthelium</taxon>
    </lineage>
</organism>
<evidence type="ECO:0000313" key="1">
    <source>
        <dbReference type="EMBL" id="OEL30879.1"/>
    </source>
</evidence>
<dbReference type="AlphaFoldDB" id="A0A1E5W0H4"/>
<name>A0A1E5W0H4_9POAL</name>
<proteinExistence type="predicted"/>
<sequence length="101" mass="11763">MIRYVLNFFPTTTLKRIKDTENIPKYTFIKVTPAAHEYRPVENNKVLNFLPTTTLKRIKDTENIPMYSLYVIRVVAHIGPLEETRTSSGLTKIHDIVLMIE</sequence>
<reference evidence="1 2" key="1">
    <citation type="submission" date="2016-09" db="EMBL/GenBank/DDBJ databases">
        <title>The draft genome of Dichanthelium oligosanthes: A C3 panicoid grass species.</title>
        <authorList>
            <person name="Studer A.J."/>
            <person name="Schnable J.C."/>
            <person name="Brutnell T.P."/>
        </authorList>
    </citation>
    <scope>NUCLEOTIDE SEQUENCE [LARGE SCALE GENOMIC DNA]</scope>
    <source>
        <strain evidence="2">cv. Kellogg 1175</strain>
        <tissue evidence="1">Leaf</tissue>
    </source>
</reference>
<comment type="caution">
    <text evidence="1">The sequence shown here is derived from an EMBL/GenBank/DDBJ whole genome shotgun (WGS) entry which is preliminary data.</text>
</comment>